<feature type="domain" description="PHD-type" evidence="15">
    <location>
        <begin position="208"/>
        <end position="265"/>
    </location>
</feature>
<dbReference type="GO" id="GO:0003682">
    <property type="term" value="F:chromatin binding"/>
    <property type="evidence" value="ECO:0007669"/>
    <property type="project" value="TreeGrafter"/>
</dbReference>
<organism evidence="17 18">
    <name type="scientific">Punica granatum</name>
    <name type="common">Pomegranate</name>
    <dbReference type="NCBI Taxonomy" id="22663"/>
    <lineage>
        <taxon>Eukaryota</taxon>
        <taxon>Viridiplantae</taxon>
        <taxon>Streptophyta</taxon>
        <taxon>Embryophyta</taxon>
        <taxon>Tracheophyta</taxon>
        <taxon>Spermatophyta</taxon>
        <taxon>Magnoliopsida</taxon>
        <taxon>eudicotyledons</taxon>
        <taxon>Gunneridae</taxon>
        <taxon>Pentapetalae</taxon>
        <taxon>rosids</taxon>
        <taxon>malvids</taxon>
        <taxon>Myrtales</taxon>
        <taxon>Lythraceae</taxon>
        <taxon>Punica</taxon>
    </lineage>
</organism>
<keyword evidence="4 12" id="KW-0863">Zinc-finger</keyword>
<dbReference type="Gene3D" id="3.30.40.10">
    <property type="entry name" value="Zinc/RING finger domain, C3HC4 (zinc finger)"/>
    <property type="match status" value="1"/>
</dbReference>
<evidence type="ECO:0000256" key="12">
    <source>
        <dbReference type="PROSITE-ProRule" id="PRU00146"/>
    </source>
</evidence>
<dbReference type="EMBL" id="MTKT01001633">
    <property type="protein sequence ID" value="OWM84279.1"/>
    <property type="molecule type" value="Genomic_DNA"/>
</dbReference>
<keyword evidence="3" id="KW-0479">Metal-binding</keyword>
<dbReference type="PROSITE" id="PS50071">
    <property type="entry name" value="HOMEOBOX_2"/>
    <property type="match status" value="1"/>
</dbReference>
<dbReference type="SMART" id="SM00389">
    <property type="entry name" value="HOX"/>
    <property type="match status" value="1"/>
</dbReference>
<dbReference type="InterPro" id="IPR011011">
    <property type="entry name" value="Znf_FYVE_PHD"/>
</dbReference>
<dbReference type="AlphaFoldDB" id="A0A218XHX1"/>
<dbReference type="GO" id="GO:0043565">
    <property type="term" value="F:sequence-specific DNA binding"/>
    <property type="evidence" value="ECO:0007669"/>
    <property type="project" value="UniProtKB-ARBA"/>
</dbReference>
<keyword evidence="8 11" id="KW-0371">Homeobox</keyword>
<dbReference type="InterPro" id="IPR001965">
    <property type="entry name" value="Znf_PHD"/>
</dbReference>
<dbReference type="InterPro" id="IPR019786">
    <property type="entry name" value="Zinc_finger_PHD-type_CS"/>
</dbReference>
<evidence type="ECO:0000256" key="13">
    <source>
        <dbReference type="RuleBase" id="RU000682"/>
    </source>
</evidence>
<dbReference type="PROSITE" id="PS50016">
    <property type="entry name" value="ZF_PHD_2"/>
    <property type="match status" value="1"/>
</dbReference>
<keyword evidence="9" id="KW-0804">Transcription</keyword>
<name>A0A218XHX1_PUNGR</name>
<evidence type="ECO:0000256" key="6">
    <source>
        <dbReference type="ARBA" id="ARBA00023015"/>
    </source>
</evidence>
<evidence type="ECO:0000313" key="18">
    <source>
        <dbReference type="Proteomes" id="UP000197138"/>
    </source>
</evidence>
<dbReference type="GO" id="GO:0008270">
    <property type="term" value="F:zinc ion binding"/>
    <property type="evidence" value="ECO:0007669"/>
    <property type="project" value="UniProtKB-KW"/>
</dbReference>
<keyword evidence="5" id="KW-0862">Zinc</keyword>
<evidence type="ECO:0000256" key="1">
    <source>
        <dbReference type="ARBA" id="ARBA00004123"/>
    </source>
</evidence>
<proteinExistence type="inferred from homology"/>
<dbReference type="CDD" id="cd00086">
    <property type="entry name" value="homeodomain"/>
    <property type="match status" value="1"/>
</dbReference>
<feature type="region of interest" description="Disordered" evidence="14">
    <location>
        <begin position="301"/>
        <end position="338"/>
    </location>
</feature>
<evidence type="ECO:0000256" key="2">
    <source>
        <dbReference type="ARBA" id="ARBA00007427"/>
    </source>
</evidence>
<feature type="compositionally biased region" description="Acidic residues" evidence="14">
    <location>
        <begin position="304"/>
        <end position="317"/>
    </location>
</feature>
<evidence type="ECO:0000256" key="11">
    <source>
        <dbReference type="PROSITE-ProRule" id="PRU00108"/>
    </source>
</evidence>
<dbReference type="FunFam" id="1.10.10.60:FF:000437">
    <property type="entry name" value="pathogenesis-related homeodomain protein"/>
    <property type="match status" value="1"/>
</dbReference>
<evidence type="ECO:0000256" key="3">
    <source>
        <dbReference type="ARBA" id="ARBA00022723"/>
    </source>
</evidence>
<dbReference type="InterPro" id="IPR019787">
    <property type="entry name" value="Znf_PHD-finger"/>
</dbReference>
<feature type="compositionally biased region" description="Low complexity" evidence="14">
    <location>
        <begin position="324"/>
        <end position="338"/>
    </location>
</feature>
<evidence type="ECO:0000256" key="10">
    <source>
        <dbReference type="ARBA" id="ARBA00023242"/>
    </source>
</evidence>
<dbReference type="SMART" id="SM00249">
    <property type="entry name" value="PHD"/>
    <property type="match status" value="1"/>
</dbReference>
<feature type="region of interest" description="Disordered" evidence="14">
    <location>
        <begin position="36"/>
        <end position="115"/>
    </location>
</feature>
<feature type="region of interest" description="Disordered" evidence="14">
    <location>
        <begin position="344"/>
        <end position="363"/>
    </location>
</feature>
<dbReference type="SUPFAM" id="SSF46689">
    <property type="entry name" value="Homeodomain-like"/>
    <property type="match status" value="1"/>
</dbReference>
<dbReference type="GO" id="GO:0045814">
    <property type="term" value="P:negative regulation of gene expression, epigenetic"/>
    <property type="evidence" value="ECO:0007669"/>
    <property type="project" value="TreeGrafter"/>
</dbReference>
<evidence type="ECO:0000256" key="14">
    <source>
        <dbReference type="SAM" id="MobiDB-lite"/>
    </source>
</evidence>
<evidence type="ECO:0000259" key="15">
    <source>
        <dbReference type="PROSITE" id="PS50016"/>
    </source>
</evidence>
<comment type="similarity">
    <text evidence="2">Belongs to the PHD-associated homeobox family.</text>
</comment>
<dbReference type="CDD" id="cd15504">
    <property type="entry name" value="PHD_PRHA_like"/>
    <property type="match status" value="1"/>
</dbReference>
<dbReference type="PROSITE" id="PS01359">
    <property type="entry name" value="ZF_PHD_1"/>
    <property type="match status" value="1"/>
</dbReference>
<feature type="region of interest" description="Disordered" evidence="14">
    <location>
        <begin position="397"/>
        <end position="453"/>
    </location>
</feature>
<evidence type="ECO:0000313" key="17">
    <source>
        <dbReference type="EMBL" id="OWM84279.1"/>
    </source>
</evidence>
<evidence type="ECO:0000256" key="9">
    <source>
        <dbReference type="ARBA" id="ARBA00023163"/>
    </source>
</evidence>
<sequence length="691" mass="78097">MPASDKLTSEGHGKSCQTDTEDGSELIASLKFKNKQKMITGEKHKVRSTPQLKAEGSSLSRKMAKNLSSKKGRPKKPKNSNNSNPFCEGNASNDDVNVKKHRRRRKKRKRRKDLGELDEASRLQRRTRYLLIRMKMEQNLLDAYSGEGWKGQSREKIKPVKELLRAKKQILKCKLGIRDAIEQLDTLSSVGRIEESVIAPDGSIYHEHIFCAKCMQGEAAPDNDIILCDGPCNRGFHQKCLVPPLDSENIPPEDQGWFCKICDLKMEILDSVNAHLGTCFSSGSSWQEIFKEEAALSDAGIETFDQDDEWPSDDSKDDDYRAGTSNSSGDTSTSTSLSWSLDHEVLSESQKSEQEGTSYPYSSDEFTDADIIFGRRQRSAVDYKQLYNEMFGKDDAVAEQVSEDEDWGPTKRRRREKESDAANTLMTLHEGETALPRIEAGEADKEVPPEATQSKRTIFRIPLEAVERLRQVFAENELPSRSVRENLSKELGLHPEKVSKWFKNARYMALKTRKAERTVHNSDSPKACEEPAMETTGEKVADPVQLKDALIGTGTYSTDIPVAALEKEIELPSMVKTKKHKKGSFSSPANNNSNEVDAQLDENLRLKKHMKIIKSKLKKDKIPVESVSIDGLQKPEAELERLCRLKNRLENLKQRLLRYRPSKSKARGRPKLQKEPCVMYVPIAVVREKKA</sequence>
<evidence type="ECO:0000256" key="8">
    <source>
        <dbReference type="ARBA" id="ARBA00023155"/>
    </source>
</evidence>
<dbReference type="Pfam" id="PF00046">
    <property type="entry name" value="Homeodomain"/>
    <property type="match status" value="1"/>
</dbReference>
<dbReference type="InterPro" id="IPR013083">
    <property type="entry name" value="Znf_RING/FYVE/PHD"/>
</dbReference>
<dbReference type="Pfam" id="PF00628">
    <property type="entry name" value="PHD"/>
    <property type="match status" value="1"/>
</dbReference>
<dbReference type="InterPro" id="IPR045876">
    <property type="entry name" value="PRHA-like_PHD-finger"/>
</dbReference>
<feature type="region of interest" description="Disordered" evidence="14">
    <location>
        <begin position="1"/>
        <end position="24"/>
    </location>
</feature>
<keyword evidence="7 11" id="KW-0238">DNA-binding</keyword>
<comment type="subcellular location">
    <subcellularLocation>
        <location evidence="1 11 13">Nucleus</location>
    </subcellularLocation>
</comment>
<evidence type="ECO:0000256" key="5">
    <source>
        <dbReference type="ARBA" id="ARBA00022833"/>
    </source>
</evidence>
<dbReference type="Gene3D" id="1.10.10.60">
    <property type="entry name" value="Homeodomain-like"/>
    <property type="match status" value="1"/>
</dbReference>
<accession>A0A218XHX1</accession>
<dbReference type="GO" id="GO:0005634">
    <property type="term" value="C:nucleus"/>
    <property type="evidence" value="ECO:0007669"/>
    <property type="project" value="UniProtKB-SubCell"/>
</dbReference>
<feature type="compositionally biased region" description="Basic and acidic residues" evidence="14">
    <location>
        <begin position="344"/>
        <end position="354"/>
    </location>
</feature>
<dbReference type="InterPro" id="IPR001356">
    <property type="entry name" value="HD"/>
</dbReference>
<feature type="DNA-binding region" description="Homeobox" evidence="11">
    <location>
        <begin position="454"/>
        <end position="513"/>
    </location>
</feature>
<reference evidence="18" key="1">
    <citation type="journal article" date="2017" name="Plant J.">
        <title>The pomegranate (Punica granatum L.) genome and the genomics of punicalagin biosynthesis.</title>
        <authorList>
            <person name="Qin G."/>
            <person name="Xu C."/>
            <person name="Ming R."/>
            <person name="Tang H."/>
            <person name="Guyot R."/>
            <person name="Kramer E.M."/>
            <person name="Hu Y."/>
            <person name="Yi X."/>
            <person name="Qi Y."/>
            <person name="Xu X."/>
            <person name="Gao Z."/>
            <person name="Pan H."/>
            <person name="Jian J."/>
            <person name="Tian Y."/>
            <person name="Yue Z."/>
            <person name="Xu Y."/>
        </authorList>
    </citation>
    <scope>NUCLEOTIDE SEQUENCE [LARGE SCALE GENOMIC DNA]</scope>
    <source>
        <strain evidence="18">cv. Dabenzi</strain>
    </source>
</reference>
<dbReference type="PANTHER" id="PTHR12628">
    <property type="entry name" value="POLYCOMB-LIKE TRANSCRIPTION FACTOR"/>
    <property type="match status" value="1"/>
</dbReference>
<feature type="domain" description="Homeobox" evidence="16">
    <location>
        <begin position="452"/>
        <end position="512"/>
    </location>
</feature>
<dbReference type="Proteomes" id="UP000197138">
    <property type="component" value="Unassembled WGS sequence"/>
</dbReference>
<feature type="compositionally biased region" description="Basic residues" evidence="14">
    <location>
        <begin position="62"/>
        <end position="78"/>
    </location>
</feature>
<evidence type="ECO:0008006" key="19">
    <source>
        <dbReference type="Google" id="ProtNLM"/>
    </source>
</evidence>
<feature type="region of interest" description="Disordered" evidence="14">
    <location>
        <begin position="514"/>
        <end position="539"/>
    </location>
</feature>
<dbReference type="GO" id="GO:0006355">
    <property type="term" value="P:regulation of DNA-templated transcription"/>
    <property type="evidence" value="ECO:0007669"/>
    <property type="project" value="UniProtKB-ARBA"/>
</dbReference>
<dbReference type="PANTHER" id="PTHR12628:SF10">
    <property type="entry name" value="HOMEOBOX DOMAIN-CONTAINING PROTEIN"/>
    <property type="match status" value="1"/>
</dbReference>
<dbReference type="SUPFAM" id="SSF57903">
    <property type="entry name" value="FYVE/PHD zinc finger"/>
    <property type="match status" value="1"/>
</dbReference>
<gene>
    <name evidence="17" type="ORF">CDL15_Pgr027048</name>
</gene>
<evidence type="ECO:0000256" key="7">
    <source>
        <dbReference type="ARBA" id="ARBA00023125"/>
    </source>
</evidence>
<dbReference type="GO" id="GO:0010557">
    <property type="term" value="P:positive regulation of macromolecule biosynthetic process"/>
    <property type="evidence" value="ECO:0007669"/>
    <property type="project" value="UniProtKB-ARBA"/>
</dbReference>
<evidence type="ECO:0000259" key="16">
    <source>
        <dbReference type="PROSITE" id="PS50071"/>
    </source>
</evidence>
<keyword evidence="10 11" id="KW-0539">Nucleus</keyword>
<dbReference type="InterPro" id="IPR009057">
    <property type="entry name" value="Homeodomain-like_sf"/>
</dbReference>
<dbReference type="FunFam" id="3.30.40.10:FF:000270">
    <property type="entry name" value="pathogenesis-related homeodomain protein-like"/>
    <property type="match status" value="1"/>
</dbReference>
<evidence type="ECO:0000256" key="4">
    <source>
        <dbReference type="ARBA" id="ARBA00022771"/>
    </source>
</evidence>
<keyword evidence="6" id="KW-0805">Transcription regulation</keyword>
<feature type="compositionally biased region" description="Basic residues" evidence="14">
    <location>
        <begin position="99"/>
        <end position="112"/>
    </location>
</feature>
<protein>
    <recommendedName>
        <fullName evidence="19">Pathogenesis-related homeodomain protein</fullName>
    </recommendedName>
</protein>
<comment type="caution">
    <text evidence="17">The sequence shown here is derived from an EMBL/GenBank/DDBJ whole genome shotgun (WGS) entry which is preliminary data.</text>
</comment>
<feature type="compositionally biased region" description="Basic and acidic residues" evidence="14">
    <location>
        <begin position="439"/>
        <end position="448"/>
    </location>
</feature>